<dbReference type="InterPro" id="IPR032675">
    <property type="entry name" value="LRR_dom_sf"/>
</dbReference>
<evidence type="ECO:0000313" key="1">
    <source>
        <dbReference type="EMBL" id="CAF90081.1"/>
    </source>
</evidence>
<gene>
    <name evidence="1" type="ORF">GSTENG00004164001</name>
</gene>
<reference evidence="1" key="1">
    <citation type="journal article" date="2004" name="Nature">
        <title>Genome duplication in the teleost fish Tetraodon nigroviridis reveals the early vertebrate proto-karyotype.</title>
        <authorList>
            <person name="Jaillon O."/>
            <person name="Aury J.-M."/>
            <person name="Brunet F."/>
            <person name="Petit J.-L."/>
            <person name="Stange-Thomann N."/>
            <person name="Mauceli E."/>
            <person name="Bouneau L."/>
            <person name="Fischer C."/>
            <person name="Ozouf-Costaz C."/>
            <person name="Bernot A."/>
            <person name="Nicaud S."/>
            <person name="Jaffe D."/>
            <person name="Fisher S."/>
            <person name="Lutfalla G."/>
            <person name="Dossat C."/>
            <person name="Segurens B."/>
            <person name="Dasilva C."/>
            <person name="Salanoubat M."/>
            <person name="Levy M."/>
            <person name="Boudet N."/>
            <person name="Castellano S."/>
            <person name="Anthouard V."/>
            <person name="Jubin C."/>
            <person name="Castelli V."/>
            <person name="Katinka M."/>
            <person name="Vacherie B."/>
            <person name="Biemont C."/>
            <person name="Skalli Z."/>
            <person name="Cattolico L."/>
            <person name="Poulain J."/>
            <person name="De Berardinis V."/>
            <person name="Cruaud C."/>
            <person name="Duprat S."/>
            <person name="Brottier P."/>
            <person name="Coutanceau J.-P."/>
            <person name="Gouzy J."/>
            <person name="Parra G."/>
            <person name="Lardier G."/>
            <person name="Chapple C."/>
            <person name="McKernan K.J."/>
            <person name="McEwan P."/>
            <person name="Bosak S."/>
            <person name="Kellis M."/>
            <person name="Volff J.-N."/>
            <person name="Guigo R."/>
            <person name="Zody M.C."/>
            <person name="Mesirov J."/>
            <person name="Lindblad-Toh K."/>
            <person name="Birren B."/>
            <person name="Nusbaum C."/>
            <person name="Kahn D."/>
            <person name="Robinson-Rechavi M."/>
            <person name="Laudet V."/>
            <person name="Schachter V."/>
            <person name="Quetier F."/>
            <person name="Saurin W."/>
            <person name="Scarpelli C."/>
            <person name="Wincker P."/>
            <person name="Lander E.S."/>
            <person name="Weissenbach J."/>
            <person name="Roest Crollius H."/>
        </authorList>
    </citation>
    <scope>NUCLEOTIDE SEQUENCE [LARGE SCALE GENOMIC DNA]</scope>
</reference>
<name>Q4TAK1_TETNG</name>
<sequence>MLNVRPLHKIMRNCSDSTLGFALLEELCIATTSYSYMTDKDLADILFASSRLRVLDLRGCSRITPSGLASLQCNELECLFWGQYFSSNLGSSAPKTGIYMVAQKWSRTLRELDIANQLFTAEDLELAMTYLTQVAEADRMCSLNLSGTRITLSCPQVSNWPHEGSQLPQYFILSVPSKRSEENLSWERRYSPVTGQVIFILNPNICYFSW</sequence>
<proteinExistence type="predicted"/>
<dbReference type="EMBL" id="CAAE01007302">
    <property type="protein sequence ID" value="CAF90081.1"/>
    <property type="molecule type" value="Genomic_DNA"/>
</dbReference>
<protein>
    <submittedName>
        <fullName evidence="1">(spotted green pufferfish) hypothetical protein</fullName>
    </submittedName>
</protein>
<accession>Q4TAK1</accession>
<dbReference type="OrthoDB" id="3134645at2759"/>
<dbReference type="KEGG" id="tng:GSTEN00004164G001"/>
<dbReference type="HOGENOM" id="CLU_1539548_0_0_1"/>
<dbReference type="SUPFAM" id="SSF52047">
    <property type="entry name" value="RNI-like"/>
    <property type="match status" value="1"/>
</dbReference>
<reference evidence="1" key="2">
    <citation type="submission" date="2004-02" db="EMBL/GenBank/DDBJ databases">
        <authorList>
            <consortium name="Genoscope"/>
            <consortium name="Whitehead Institute Centre for Genome Research"/>
        </authorList>
    </citation>
    <scope>NUCLEOTIDE SEQUENCE</scope>
</reference>
<organism evidence="1">
    <name type="scientific">Tetraodon nigroviridis</name>
    <name type="common">Spotted green pufferfish</name>
    <name type="synonym">Chelonodon nigroviridis</name>
    <dbReference type="NCBI Taxonomy" id="99883"/>
    <lineage>
        <taxon>Eukaryota</taxon>
        <taxon>Metazoa</taxon>
        <taxon>Chordata</taxon>
        <taxon>Craniata</taxon>
        <taxon>Vertebrata</taxon>
        <taxon>Euteleostomi</taxon>
        <taxon>Actinopterygii</taxon>
        <taxon>Neopterygii</taxon>
        <taxon>Teleostei</taxon>
        <taxon>Neoteleostei</taxon>
        <taxon>Acanthomorphata</taxon>
        <taxon>Eupercaria</taxon>
        <taxon>Tetraodontiformes</taxon>
        <taxon>Tetradontoidea</taxon>
        <taxon>Tetraodontidae</taxon>
        <taxon>Tetraodon</taxon>
    </lineage>
</organism>
<comment type="caution">
    <text evidence="1">The sequence shown here is derived from an EMBL/GenBank/DDBJ whole genome shotgun (WGS) entry which is preliminary data.</text>
</comment>
<dbReference type="Gene3D" id="3.80.10.10">
    <property type="entry name" value="Ribonuclease Inhibitor"/>
    <property type="match status" value="1"/>
</dbReference>
<dbReference type="AlphaFoldDB" id="Q4TAK1"/>